<keyword evidence="7" id="KW-1185">Reference proteome</keyword>
<dbReference type="InterPro" id="IPR007269">
    <property type="entry name" value="ICMT_MeTrfase"/>
</dbReference>
<dbReference type="Proteomes" id="UP001595733">
    <property type="component" value="Unassembled WGS sequence"/>
</dbReference>
<feature type="transmembrane region" description="Helical" evidence="5">
    <location>
        <begin position="6"/>
        <end position="25"/>
    </location>
</feature>
<protein>
    <submittedName>
        <fullName evidence="6">Isoprenylcysteine carboxyl methyltransferase family protein</fullName>
    </submittedName>
</protein>
<accession>A0ABV8UUP5</accession>
<feature type="transmembrane region" description="Helical" evidence="5">
    <location>
        <begin position="46"/>
        <end position="67"/>
    </location>
</feature>
<sequence length="178" mass="20753">MDINELVFFTIFGFVIIQRIIELFIAKRNEEWIKSQGGYEVGKRHYPFMVALHVGFFISLLLEFTLLDRGLSLFLIPLLIIFAITQLMRIWVLSSLGRFWNTKIMILPGASVVKKGPFRFMRHPNYTIVALELLVIPLMFNAFITVFVFSLLNLWMLSVRIPIEEAALSEDTNYKEVF</sequence>
<evidence type="ECO:0000256" key="5">
    <source>
        <dbReference type="SAM" id="Phobius"/>
    </source>
</evidence>
<dbReference type="RefSeq" id="WP_378141301.1">
    <property type="nucleotide sequence ID" value="NZ_JBHSEF010000021.1"/>
</dbReference>
<evidence type="ECO:0000313" key="7">
    <source>
        <dbReference type="Proteomes" id="UP001595733"/>
    </source>
</evidence>
<name>A0ABV8UUP5_9BACL</name>
<evidence type="ECO:0000256" key="3">
    <source>
        <dbReference type="ARBA" id="ARBA00022989"/>
    </source>
</evidence>
<dbReference type="GO" id="GO:0008168">
    <property type="term" value="F:methyltransferase activity"/>
    <property type="evidence" value="ECO:0007669"/>
    <property type="project" value="UniProtKB-KW"/>
</dbReference>
<comment type="caution">
    <text evidence="6">The sequence shown here is derived from an EMBL/GenBank/DDBJ whole genome shotgun (WGS) entry which is preliminary data.</text>
</comment>
<evidence type="ECO:0000256" key="1">
    <source>
        <dbReference type="ARBA" id="ARBA00004141"/>
    </source>
</evidence>
<dbReference type="PANTHER" id="PTHR43847:SF1">
    <property type="entry name" value="BLL3993 PROTEIN"/>
    <property type="match status" value="1"/>
</dbReference>
<gene>
    <name evidence="6" type="ORF">ACFO0S_08045</name>
</gene>
<comment type="subcellular location">
    <subcellularLocation>
        <location evidence="1">Membrane</location>
        <topology evidence="1">Multi-pass membrane protein</topology>
    </subcellularLocation>
</comment>
<evidence type="ECO:0000256" key="2">
    <source>
        <dbReference type="ARBA" id="ARBA00022692"/>
    </source>
</evidence>
<feature type="transmembrane region" description="Helical" evidence="5">
    <location>
        <begin position="128"/>
        <end position="152"/>
    </location>
</feature>
<organism evidence="6 7">
    <name type="scientific">Chryseomicrobium palamuruense</name>
    <dbReference type="NCBI Taxonomy" id="682973"/>
    <lineage>
        <taxon>Bacteria</taxon>
        <taxon>Bacillati</taxon>
        <taxon>Bacillota</taxon>
        <taxon>Bacilli</taxon>
        <taxon>Bacillales</taxon>
        <taxon>Caryophanaceae</taxon>
        <taxon>Chryseomicrobium</taxon>
    </lineage>
</organism>
<dbReference type="InterPro" id="IPR052527">
    <property type="entry name" value="Metal_cation-efflux_comp"/>
</dbReference>
<dbReference type="GO" id="GO:0032259">
    <property type="term" value="P:methylation"/>
    <property type="evidence" value="ECO:0007669"/>
    <property type="project" value="UniProtKB-KW"/>
</dbReference>
<feature type="transmembrane region" description="Helical" evidence="5">
    <location>
        <begin position="73"/>
        <end position="93"/>
    </location>
</feature>
<keyword evidence="6" id="KW-0808">Transferase</keyword>
<keyword evidence="3 5" id="KW-1133">Transmembrane helix</keyword>
<keyword evidence="4 5" id="KW-0472">Membrane</keyword>
<reference evidence="7" key="1">
    <citation type="journal article" date="2019" name="Int. J. Syst. Evol. Microbiol.">
        <title>The Global Catalogue of Microorganisms (GCM) 10K type strain sequencing project: providing services to taxonomists for standard genome sequencing and annotation.</title>
        <authorList>
            <consortium name="The Broad Institute Genomics Platform"/>
            <consortium name="The Broad Institute Genome Sequencing Center for Infectious Disease"/>
            <person name="Wu L."/>
            <person name="Ma J."/>
        </authorList>
    </citation>
    <scope>NUCLEOTIDE SEQUENCE [LARGE SCALE GENOMIC DNA]</scope>
    <source>
        <strain evidence="7">CCUG 50353</strain>
    </source>
</reference>
<dbReference type="EMBL" id="JBHSEF010000021">
    <property type="protein sequence ID" value="MFC4354995.1"/>
    <property type="molecule type" value="Genomic_DNA"/>
</dbReference>
<proteinExistence type="predicted"/>
<dbReference type="Gene3D" id="1.20.120.1630">
    <property type="match status" value="1"/>
</dbReference>
<dbReference type="Pfam" id="PF04140">
    <property type="entry name" value="ICMT"/>
    <property type="match status" value="1"/>
</dbReference>
<dbReference type="PANTHER" id="PTHR43847">
    <property type="entry name" value="BLL3993 PROTEIN"/>
    <property type="match status" value="1"/>
</dbReference>
<keyword evidence="6" id="KW-0489">Methyltransferase</keyword>
<keyword evidence="2 5" id="KW-0812">Transmembrane</keyword>
<evidence type="ECO:0000313" key="6">
    <source>
        <dbReference type="EMBL" id="MFC4354995.1"/>
    </source>
</evidence>
<evidence type="ECO:0000256" key="4">
    <source>
        <dbReference type="ARBA" id="ARBA00023136"/>
    </source>
</evidence>